<dbReference type="AlphaFoldDB" id="A0A818B3Y9"/>
<evidence type="ECO:0000256" key="1">
    <source>
        <dbReference type="SAM" id="MobiDB-lite"/>
    </source>
</evidence>
<name>A0A818B3Y9_9BILA</name>
<dbReference type="Proteomes" id="UP000663872">
    <property type="component" value="Unassembled WGS sequence"/>
</dbReference>
<gene>
    <name evidence="2" type="ORF">GRG538_LOCUS10991</name>
    <name evidence="3" type="ORF">QYT958_LOCUS4961</name>
</gene>
<sequence length="411" mass="49006">MDMNEHLSNVSESGLPKNKKKKCRGNRKLQRFRRQCYKKGMSTEEIQKLISMKNTIICNEKMNTSSFNCINESQQYHQENYNVGSTIESDIVLPYEKKEALLSLPIRICSKKMKSYNLATDYWGQIIKLIPNYENLSPYQFKHVLTKVIPLCYQNFMEQWLTNFNILEVLQQRAQLMSTVFQLRIEQDYWNYISNLINMPIVIWLSEVGKDFTKQNSINWDHTKTESNIQRRLHIIHAKLQQAEHNLTFHLQQLYLHYGDIQDQFFMVHFIDIITNTLRILVNNNLYYFRTNFEQKKILLHFDTTDAHLTKSFYDLNPTEKQISTVQNIWRAKLKSCKKERHQQKKGNHMPLMMHDIKIQSVHDDQDNQLASIKSYASSMYMIVAARLRNIKQRTQEMMKFVSTIDDDVFF</sequence>
<evidence type="ECO:0000313" key="2">
    <source>
        <dbReference type="EMBL" id="CAF3411927.1"/>
    </source>
</evidence>
<dbReference type="Proteomes" id="UP000663848">
    <property type="component" value="Unassembled WGS sequence"/>
</dbReference>
<evidence type="ECO:0000313" key="3">
    <source>
        <dbReference type="EMBL" id="CAF4504526.1"/>
    </source>
</evidence>
<reference evidence="2" key="1">
    <citation type="submission" date="2021-02" db="EMBL/GenBank/DDBJ databases">
        <authorList>
            <person name="Nowell W R."/>
        </authorList>
    </citation>
    <scope>NUCLEOTIDE SEQUENCE</scope>
</reference>
<evidence type="ECO:0000313" key="4">
    <source>
        <dbReference type="Proteomes" id="UP000663872"/>
    </source>
</evidence>
<comment type="caution">
    <text evidence="2">The sequence shown here is derived from an EMBL/GenBank/DDBJ whole genome shotgun (WGS) entry which is preliminary data.</text>
</comment>
<protein>
    <submittedName>
        <fullName evidence="2">Uncharacterized protein</fullName>
    </submittedName>
</protein>
<feature type="region of interest" description="Disordered" evidence="1">
    <location>
        <begin position="1"/>
        <end position="24"/>
    </location>
</feature>
<feature type="compositionally biased region" description="Polar residues" evidence="1">
    <location>
        <begin position="1"/>
        <end position="12"/>
    </location>
</feature>
<dbReference type="EMBL" id="CAJNYT010001464">
    <property type="protein sequence ID" value="CAF3411927.1"/>
    <property type="molecule type" value="Genomic_DNA"/>
</dbReference>
<accession>A0A818B3Y9</accession>
<proteinExistence type="predicted"/>
<dbReference type="EMBL" id="CAJOBR010000396">
    <property type="protein sequence ID" value="CAF4504526.1"/>
    <property type="molecule type" value="Genomic_DNA"/>
</dbReference>
<organism evidence="2 4">
    <name type="scientific">Rotaria socialis</name>
    <dbReference type="NCBI Taxonomy" id="392032"/>
    <lineage>
        <taxon>Eukaryota</taxon>
        <taxon>Metazoa</taxon>
        <taxon>Spiralia</taxon>
        <taxon>Gnathifera</taxon>
        <taxon>Rotifera</taxon>
        <taxon>Eurotatoria</taxon>
        <taxon>Bdelloidea</taxon>
        <taxon>Philodinida</taxon>
        <taxon>Philodinidae</taxon>
        <taxon>Rotaria</taxon>
    </lineage>
</organism>